<accession>A0A1N7PSD6</accession>
<keyword evidence="3" id="KW-1185">Reference proteome</keyword>
<reference evidence="3" key="1">
    <citation type="submission" date="2017-01" db="EMBL/GenBank/DDBJ databases">
        <authorList>
            <person name="Varghese N."/>
            <person name="Submissions S."/>
        </authorList>
    </citation>
    <scope>NUCLEOTIDE SEQUENCE [LARGE SCALE GENOMIC DNA]</scope>
    <source>
        <strain evidence="3">DSM 24913</strain>
    </source>
</reference>
<dbReference type="AlphaFoldDB" id="A0A1N7PSD6"/>
<feature type="coiled-coil region" evidence="1">
    <location>
        <begin position="84"/>
        <end position="114"/>
    </location>
</feature>
<dbReference type="EMBL" id="FTOH01000011">
    <property type="protein sequence ID" value="SIT13347.1"/>
    <property type="molecule type" value="Genomic_DNA"/>
</dbReference>
<keyword evidence="1" id="KW-0175">Coiled coil</keyword>
<dbReference type="OrthoDB" id="7593213at2"/>
<evidence type="ECO:0000313" key="3">
    <source>
        <dbReference type="Proteomes" id="UP000185639"/>
    </source>
</evidence>
<organism evidence="2 3">
    <name type="scientific">Thalassolituus maritimus</name>
    <dbReference type="NCBI Taxonomy" id="484498"/>
    <lineage>
        <taxon>Bacteria</taxon>
        <taxon>Pseudomonadati</taxon>
        <taxon>Pseudomonadota</taxon>
        <taxon>Gammaproteobacteria</taxon>
        <taxon>Oceanospirillales</taxon>
        <taxon>Oceanospirillaceae</taxon>
        <taxon>Thalassolituus</taxon>
    </lineage>
</organism>
<evidence type="ECO:0000256" key="1">
    <source>
        <dbReference type="SAM" id="Coils"/>
    </source>
</evidence>
<dbReference type="RefSeq" id="WP_076517539.1">
    <property type="nucleotide sequence ID" value="NZ_FTOH01000011.1"/>
</dbReference>
<proteinExistence type="predicted"/>
<evidence type="ECO:0000313" key="2">
    <source>
        <dbReference type="EMBL" id="SIT13347.1"/>
    </source>
</evidence>
<dbReference type="Proteomes" id="UP000185639">
    <property type="component" value="Unassembled WGS sequence"/>
</dbReference>
<name>A0A1N7PSD6_9GAMM</name>
<gene>
    <name evidence="2" type="ORF">SAMN05421686_11129</name>
</gene>
<protein>
    <submittedName>
        <fullName evidence="2">Uncharacterized protein</fullName>
    </submittedName>
</protein>
<sequence length="269" mass="30232">MSSVQTVNPQQICEDLLREEKRYNSEHRILPSESTVADRLLHRSIEMKPVYEELYGKLHMHPPALQCFLGLVLSAAAFWNPEKIQEARTARDDLANTNRQIARKAAELATLLERRSGLHNTSGFSSDTQYHCCSVIEAASQHNYLFRSYVQDRLAALRGQYDLKYWPSLSEFIEVLAMDAESAVMSATDPLTAAATAAVRPSRADFFKALFAAIDENSAGNYGQLPRGFKLTDRALASLGNCALDLGPDDLFDDAYIKRFRQRERNGPK</sequence>